<evidence type="ECO:0000313" key="3">
    <source>
        <dbReference type="Proteomes" id="UP001589646"/>
    </source>
</evidence>
<organism evidence="2 3">
    <name type="scientific">Nonomuraea roseola</name>
    <dbReference type="NCBI Taxonomy" id="46179"/>
    <lineage>
        <taxon>Bacteria</taxon>
        <taxon>Bacillati</taxon>
        <taxon>Actinomycetota</taxon>
        <taxon>Actinomycetes</taxon>
        <taxon>Streptosporangiales</taxon>
        <taxon>Streptosporangiaceae</taxon>
        <taxon>Nonomuraea</taxon>
    </lineage>
</organism>
<keyword evidence="3" id="KW-1185">Reference proteome</keyword>
<dbReference type="Pfam" id="PF19054">
    <property type="entry name" value="DUF5753"/>
    <property type="match status" value="1"/>
</dbReference>
<name>A0ABV5PXN2_9ACTN</name>
<dbReference type="SMART" id="SM00530">
    <property type="entry name" value="HTH_XRE"/>
    <property type="match status" value="1"/>
</dbReference>
<dbReference type="RefSeq" id="WP_346126843.1">
    <property type="nucleotide sequence ID" value="NZ_BAAAXC010000015.1"/>
</dbReference>
<gene>
    <name evidence="2" type="ORF">ACFFRN_14520</name>
</gene>
<sequence>MAREPSPTVSRRRLAAELRRLREDAQVTGTQVAQVLDGSSSKVSRMEKAQVIAHKDDVALLADFYHVSPAARAELLALAEEAEGKGWWDALDSISESYANFIGLESGAETIFTWQNVIFPGLLQTSDYARALIGFGDAWSALSPAQTERLVRVRARRAGVLEEANPPQLTVLLEESVLMRRFGSPEVMHDQLRHVLDVATRPNVSVRVVPLERSSPFHSFVLLKFPQRKGLGDMHDDLVYIENATGAIFDENEEHTFAYERVFFQVSTAALSEEDSLKLIGEHAR</sequence>
<evidence type="ECO:0000259" key="1">
    <source>
        <dbReference type="PROSITE" id="PS50943"/>
    </source>
</evidence>
<dbReference type="EMBL" id="JBHMCE010000004">
    <property type="protein sequence ID" value="MFB9527829.1"/>
    <property type="molecule type" value="Genomic_DNA"/>
</dbReference>
<evidence type="ECO:0000313" key="2">
    <source>
        <dbReference type="EMBL" id="MFB9527829.1"/>
    </source>
</evidence>
<dbReference type="PROSITE" id="PS50943">
    <property type="entry name" value="HTH_CROC1"/>
    <property type="match status" value="1"/>
</dbReference>
<proteinExistence type="predicted"/>
<dbReference type="InterPro" id="IPR043917">
    <property type="entry name" value="DUF5753"/>
</dbReference>
<accession>A0ABV5PXN2</accession>
<dbReference type="Proteomes" id="UP001589646">
    <property type="component" value="Unassembled WGS sequence"/>
</dbReference>
<dbReference type="InterPro" id="IPR010982">
    <property type="entry name" value="Lambda_DNA-bd_dom_sf"/>
</dbReference>
<dbReference type="InterPro" id="IPR001387">
    <property type="entry name" value="Cro/C1-type_HTH"/>
</dbReference>
<reference evidence="2 3" key="1">
    <citation type="submission" date="2024-09" db="EMBL/GenBank/DDBJ databases">
        <authorList>
            <person name="Sun Q."/>
            <person name="Mori K."/>
        </authorList>
    </citation>
    <scope>NUCLEOTIDE SEQUENCE [LARGE SCALE GENOMIC DNA]</scope>
    <source>
        <strain evidence="2 3">JCM 3323</strain>
    </source>
</reference>
<dbReference type="Pfam" id="PF13560">
    <property type="entry name" value="HTH_31"/>
    <property type="match status" value="1"/>
</dbReference>
<protein>
    <submittedName>
        <fullName evidence="2">DUF5753 domain-containing protein</fullName>
    </submittedName>
</protein>
<dbReference type="Gene3D" id="1.10.260.40">
    <property type="entry name" value="lambda repressor-like DNA-binding domains"/>
    <property type="match status" value="1"/>
</dbReference>
<dbReference type="SUPFAM" id="SSF47413">
    <property type="entry name" value="lambda repressor-like DNA-binding domains"/>
    <property type="match status" value="1"/>
</dbReference>
<feature type="domain" description="HTH cro/C1-type" evidence="1">
    <location>
        <begin position="18"/>
        <end position="72"/>
    </location>
</feature>
<comment type="caution">
    <text evidence="2">The sequence shown here is derived from an EMBL/GenBank/DDBJ whole genome shotgun (WGS) entry which is preliminary data.</text>
</comment>